<feature type="domain" description="Integrase catalytic" evidence="1">
    <location>
        <begin position="322"/>
        <end position="445"/>
    </location>
</feature>
<dbReference type="PROSITE" id="PS51702">
    <property type="entry name" value="HTH_MU"/>
    <property type="match status" value="1"/>
</dbReference>
<protein>
    <submittedName>
        <fullName evidence="3">Transposase</fullName>
    </submittedName>
</protein>
<gene>
    <name evidence="3" type="ORF">H4P12_08295</name>
</gene>
<accession>A0A926GB46</accession>
<dbReference type="GO" id="GO:0003677">
    <property type="term" value="F:DNA binding"/>
    <property type="evidence" value="ECO:0007669"/>
    <property type="project" value="InterPro"/>
</dbReference>
<dbReference type="EMBL" id="JACOQL010000002">
    <property type="protein sequence ID" value="MBC9246711.1"/>
    <property type="molecule type" value="Genomic_DNA"/>
</dbReference>
<organism evidence="3 4">
    <name type="scientific">Paracoccus amoyensis</name>
    <dbReference type="NCBI Taxonomy" id="2760093"/>
    <lineage>
        <taxon>Bacteria</taxon>
        <taxon>Pseudomonadati</taxon>
        <taxon>Pseudomonadota</taxon>
        <taxon>Alphaproteobacteria</taxon>
        <taxon>Rhodobacterales</taxon>
        <taxon>Paracoccaceae</taxon>
        <taxon>Paracoccus</taxon>
    </lineage>
</organism>
<evidence type="ECO:0000259" key="2">
    <source>
        <dbReference type="PROSITE" id="PS51702"/>
    </source>
</evidence>
<evidence type="ECO:0000259" key="1">
    <source>
        <dbReference type="PROSITE" id="PS50994"/>
    </source>
</evidence>
<evidence type="ECO:0000313" key="3">
    <source>
        <dbReference type="EMBL" id="MBC9246711.1"/>
    </source>
</evidence>
<feature type="domain" description="HTH Mu-type" evidence="2">
    <location>
        <begin position="15"/>
        <end position="91"/>
    </location>
</feature>
<dbReference type="RefSeq" id="WP_187793169.1">
    <property type="nucleotide sequence ID" value="NZ_JACOQL010000002.1"/>
</dbReference>
<dbReference type="InterPro" id="IPR012337">
    <property type="entry name" value="RNaseH-like_sf"/>
</dbReference>
<dbReference type="Gene3D" id="1.10.10.10">
    <property type="entry name" value="Winged helix-like DNA-binding domain superfamily/Winged helix DNA-binding domain"/>
    <property type="match status" value="1"/>
</dbReference>
<sequence length="766" mass="85532">MNEIAVINQQEFFTAAELAQIAQTRGLKTFPGTERGVQLLAEREGWNDFAARVSRPRPSLKAGGRPAMEYHFSILPAIMQQTIAGRTAKAALQKSFNIACSEERNQLVEAIRTSSLHPRARRVMEARAEVLTSIEGYAVSAGRARSWGIARFLEAQTAHHARQELERRRDAGQILTVDQVAMLAIPSLLTSGDGFHLSVETLKSANDRKSAPQIKRSTIYDWFKSRDAGGVVALAPSTTKAQQPVPDWFEGFLKFYSVPSKPEATAALRAYVETLTAGVKKPSLSQVKYILRERLNNIERNVGREGLLTLRSRLAYITRTTEDMWPTTIYSADGKTFDAEIADPVTKRPIRPEITTVIDVVTRKIVGISLARSENQRSVAEALRNSCCQNGIPAIFYVDRGPGYRNEAMDADVGGLMGRLGITKMHAAPYGSQAKGRIEIVNKTVWNPLARTLPTYIGEDMDKEAGQKVHKLTRNELKEFGESRLLPGWEEFVTMCDATVAAYNDRPHRSLPKFRDPDTGKARHMSPNECWAAHAANGFAPVSVDADEADDLFRPYEIRTALRAQVQWNGNQYFHQALEAYHQEKVMVGYDYHQADRVWVREFDLISGQPGRLICVARFGGNAERYVPLSYDQKAIETRARGRLRRVEDKRAAIEAERDGMLLIEHQAADVANFIDLAPVDPAPAPVPAELRQDAEIVQIAPVKPKRRMFASDEELAAWALNHPGELNPNQIAVLRRCMKDSTARKLFELSGIDLEALRTLLRAVA</sequence>
<dbReference type="SUPFAM" id="SSF53098">
    <property type="entry name" value="Ribonuclease H-like"/>
    <property type="match status" value="1"/>
</dbReference>
<dbReference type="InterPro" id="IPR001584">
    <property type="entry name" value="Integrase_cat-core"/>
</dbReference>
<dbReference type="PROSITE" id="PS50994">
    <property type="entry name" value="INTEGRASE"/>
    <property type="match status" value="1"/>
</dbReference>
<dbReference type="InterPro" id="IPR009004">
    <property type="entry name" value="Transposase_Mu_C"/>
</dbReference>
<dbReference type="Gene3D" id="3.30.420.10">
    <property type="entry name" value="Ribonuclease H-like superfamily/Ribonuclease H"/>
    <property type="match status" value="1"/>
</dbReference>
<dbReference type="GO" id="GO:0015074">
    <property type="term" value="P:DNA integration"/>
    <property type="evidence" value="ECO:0007669"/>
    <property type="project" value="InterPro"/>
</dbReference>
<proteinExistence type="predicted"/>
<dbReference type="SUPFAM" id="SSF50610">
    <property type="entry name" value="mu transposase, C-terminal domain"/>
    <property type="match status" value="1"/>
</dbReference>
<dbReference type="SUPFAM" id="SSF46955">
    <property type="entry name" value="Putative DNA-binding domain"/>
    <property type="match status" value="1"/>
</dbReference>
<dbReference type="AlphaFoldDB" id="A0A926GB46"/>
<dbReference type="InterPro" id="IPR036397">
    <property type="entry name" value="RNaseH_sf"/>
</dbReference>
<dbReference type="InterPro" id="IPR003314">
    <property type="entry name" value="Mu-type_HTH"/>
</dbReference>
<dbReference type="InterPro" id="IPR009061">
    <property type="entry name" value="DNA-bd_dom_put_sf"/>
</dbReference>
<dbReference type="InterPro" id="IPR036388">
    <property type="entry name" value="WH-like_DNA-bd_sf"/>
</dbReference>
<evidence type="ECO:0000313" key="4">
    <source>
        <dbReference type="Proteomes" id="UP000608594"/>
    </source>
</evidence>
<keyword evidence="4" id="KW-1185">Reference proteome</keyword>
<dbReference type="InterPro" id="IPR015378">
    <property type="entry name" value="Transposase-like_Mu_C"/>
</dbReference>
<dbReference type="Proteomes" id="UP000608594">
    <property type="component" value="Unassembled WGS sequence"/>
</dbReference>
<comment type="caution">
    <text evidence="3">The sequence shown here is derived from an EMBL/GenBank/DDBJ whole genome shotgun (WGS) entry which is preliminary data.</text>
</comment>
<reference evidence="3" key="1">
    <citation type="submission" date="2020-08" db="EMBL/GenBank/DDBJ databases">
        <title>Paracoccus amoyensis sp. nov., isolated from the surface seawater at coast of Xiamen, Fujian.</title>
        <authorList>
            <person name="Lyu L."/>
        </authorList>
    </citation>
    <scope>NUCLEOTIDE SEQUENCE</scope>
    <source>
        <strain evidence="3">11-3</strain>
    </source>
</reference>
<dbReference type="Pfam" id="PF09299">
    <property type="entry name" value="Mu-transpos_C"/>
    <property type="match status" value="1"/>
</dbReference>
<name>A0A926GB46_9RHOB</name>